<reference evidence="6 7" key="1">
    <citation type="submission" date="2022-01" db="EMBL/GenBank/DDBJ databases">
        <title>A chromosomal length assembly of Cordylochernes scorpioides.</title>
        <authorList>
            <person name="Zeh D."/>
            <person name="Zeh J."/>
        </authorList>
    </citation>
    <scope>NUCLEOTIDE SEQUENCE [LARGE SCALE GENOMIC DNA]</scope>
    <source>
        <strain evidence="6">IN4F17</strain>
        <tissue evidence="6">Whole Body</tissue>
    </source>
</reference>
<keyword evidence="4 5" id="KW-0472">Membrane</keyword>
<evidence type="ECO:0000313" key="7">
    <source>
        <dbReference type="Proteomes" id="UP001235939"/>
    </source>
</evidence>
<keyword evidence="3 5" id="KW-1133">Transmembrane helix</keyword>
<evidence type="ECO:0000256" key="3">
    <source>
        <dbReference type="ARBA" id="ARBA00022989"/>
    </source>
</evidence>
<dbReference type="EMBL" id="CP092882">
    <property type="protein sequence ID" value="UYV81850.1"/>
    <property type="molecule type" value="Genomic_DNA"/>
</dbReference>
<sequence length="85" mass="9752">MSAVLRSTIFLMGPMRQLRRMFSSNRWLATLLYLGDLLLLSYLHSIISGGVCRGKSRAHQWMSFLLLLLSYLHSIILGYQTCRAC</sequence>
<feature type="transmembrane region" description="Helical" evidence="5">
    <location>
        <begin position="61"/>
        <end position="79"/>
    </location>
</feature>
<keyword evidence="7" id="KW-1185">Reference proteome</keyword>
<dbReference type="Pfam" id="PF04178">
    <property type="entry name" value="Got1"/>
    <property type="match status" value="1"/>
</dbReference>
<evidence type="ECO:0000256" key="4">
    <source>
        <dbReference type="ARBA" id="ARBA00023136"/>
    </source>
</evidence>
<dbReference type="InterPro" id="IPR007305">
    <property type="entry name" value="Vesicle_transpt_Got1/SFT2"/>
</dbReference>
<comment type="subcellular location">
    <subcellularLocation>
        <location evidence="1">Membrane</location>
        <topology evidence="1">Multi-pass membrane protein</topology>
    </subcellularLocation>
</comment>
<evidence type="ECO:0000256" key="1">
    <source>
        <dbReference type="ARBA" id="ARBA00004141"/>
    </source>
</evidence>
<organism evidence="6 7">
    <name type="scientific">Cordylochernes scorpioides</name>
    <dbReference type="NCBI Taxonomy" id="51811"/>
    <lineage>
        <taxon>Eukaryota</taxon>
        <taxon>Metazoa</taxon>
        <taxon>Ecdysozoa</taxon>
        <taxon>Arthropoda</taxon>
        <taxon>Chelicerata</taxon>
        <taxon>Arachnida</taxon>
        <taxon>Pseudoscorpiones</taxon>
        <taxon>Cheliferoidea</taxon>
        <taxon>Chernetidae</taxon>
        <taxon>Cordylochernes</taxon>
    </lineage>
</organism>
<dbReference type="Proteomes" id="UP001235939">
    <property type="component" value="Chromosome 20"/>
</dbReference>
<evidence type="ECO:0000256" key="5">
    <source>
        <dbReference type="SAM" id="Phobius"/>
    </source>
</evidence>
<evidence type="ECO:0000256" key="2">
    <source>
        <dbReference type="ARBA" id="ARBA00022692"/>
    </source>
</evidence>
<accession>A0ABY6LKX1</accession>
<gene>
    <name evidence="6" type="ORF">LAZ67_20002690</name>
</gene>
<evidence type="ECO:0000313" key="6">
    <source>
        <dbReference type="EMBL" id="UYV81850.1"/>
    </source>
</evidence>
<proteinExistence type="predicted"/>
<keyword evidence="2 5" id="KW-0812">Transmembrane</keyword>
<name>A0ABY6LKX1_9ARAC</name>
<protein>
    <submittedName>
        <fullName evidence="6">Uncharacterized protein</fullName>
    </submittedName>
</protein>